<dbReference type="Proteomes" id="UP000234275">
    <property type="component" value="Unassembled WGS sequence"/>
</dbReference>
<dbReference type="OrthoDB" id="2104739at2759"/>
<dbReference type="EMBL" id="MSFO01000007">
    <property type="protein sequence ID" value="PLB46199.1"/>
    <property type="molecule type" value="Genomic_DNA"/>
</dbReference>
<dbReference type="RefSeq" id="XP_024701501.1">
    <property type="nucleotide sequence ID" value="XM_024854160.1"/>
</dbReference>
<feature type="domain" description="HNH nuclease" evidence="1">
    <location>
        <begin position="132"/>
        <end position="222"/>
    </location>
</feature>
<keyword evidence="3" id="KW-1185">Reference proteome</keyword>
<comment type="caution">
    <text evidence="2">The sequence shown here is derived from an EMBL/GenBank/DDBJ whole genome shotgun (WGS) entry which is preliminary data.</text>
</comment>
<evidence type="ECO:0000259" key="1">
    <source>
        <dbReference type="Pfam" id="PF13391"/>
    </source>
</evidence>
<evidence type="ECO:0000313" key="3">
    <source>
        <dbReference type="Proteomes" id="UP000234275"/>
    </source>
</evidence>
<dbReference type="InterPro" id="IPR003615">
    <property type="entry name" value="HNH_nuc"/>
</dbReference>
<dbReference type="GeneID" id="36561866"/>
<dbReference type="Pfam" id="PF13391">
    <property type="entry name" value="HNH_2"/>
    <property type="match status" value="1"/>
</dbReference>
<reference evidence="2 3" key="1">
    <citation type="submission" date="2016-12" db="EMBL/GenBank/DDBJ databases">
        <title>The genomes of Aspergillus section Nigri reveals drivers in fungal speciation.</title>
        <authorList>
            <consortium name="DOE Joint Genome Institute"/>
            <person name="Vesth T.C."/>
            <person name="Nybo J."/>
            <person name="Theobald S."/>
            <person name="Brandl J."/>
            <person name="Frisvad J.C."/>
            <person name="Nielsen K.F."/>
            <person name="Lyhne E.K."/>
            <person name="Kogle M.E."/>
            <person name="Kuo A."/>
            <person name="Riley R."/>
            <person name="Clum A."/>
            <person name="Nolan M."/>
            <person name="Lipzen A."/>
            <person name="Salamov A."/>
            <person name="Henrissat B."/>
            <person name="Wiebenga A."/>
            <person name="De Vries R.P."/>
            <person name="Grigoriev I.V."/>
            <person name="Mortensen U.H."/>
            <person name="Andersen M.R."/>
            <person name="Baker S.E."/>
        </authorList>
    </citation>
    <scope>NUCLEOTIDE SEQUENCE [LARGE SCALE GENOMIC DNA]</scope>
    <source>
        <strain evidence="2 3">IBT 23096</strain>
    </source>
</reference>
<protein>
    <recommendedName>
        <fullName evidence="1">HNH nuclease domain-containing protein</fullName>
    </recommendedName>
</protein>
<dbReference type="STRING" id="1392250.A0A2I2G003"/>
<dbReference type="AlphaFoldDB" id="A0A2I2G003"/>
<dbReference type="VEuPathDB" id="FungiDB:P170DRAFT_501122"/>
<gene>
    <name evidence="2" type="ORF">P170DRAFT_501122</name>
</gene>
<name>A0A2I2G003_9EURO</name>
<accession>A0A2I2G003</accession>
<proteinExistence type="predicted"/>
<sequence length="325" mass="36641">MSQLDSYLSSISSVEQQTLQRLEKYTPLNEKDDTRRVLLAFLENLPQDGKANLIDDILDCPGDLALNRHARSLVEGLLFPFRVQPKTPSIIASERFRKEATIENVSLRLDDLWLNNQKCLKAACLRRDRRKCLITGAFDTTYAAKSDAQFTPTKCAPILPIALGRWENKERCTSAIWVLLDRCFPSLRSSISFTPSSINTPCNAITMSAPLHDMFGRFNFTLIATDKPHVYQIRNFTPRDTLSIHLPRDGLVKFEQNGTYKLPCPLLLSIHATIAKILHATGKAKEADRVLKDKDMQGALARDGSTDIVRLLSVTSLAYRRLNQP</sequence>
<evidence type="ECO:0000313" key="2">
    <source>
        <dbReference type="EMBL" id="PLB46199.1"/>
    </source>
</evidence>
<organism evidence="2 3">
    <name type="scientific">Aspergillus steynii IBT 23096</name>
    <dbReference type="NCBI Taxonomy" id="1392250"/>
    <lineage>
        <taxon>Eukaryota</taxon>
        <taxon>Fungi</taxon>
        <taxon>Dikarya</taxon>
        <taxon>Ascomycota</taxon>
        <taxon>Pezizomycotina</taxon>
        <taxon>Eurotiomycetes</taxon>
        <taxon>Eurotiomycetidae</taxon>
        <taxon>Eurotiales</taxon>
        <taxon>Aspergillaceae</taxon>
        <taxon>Aspergillus</taxon>
        <taxon>Aspergillus subgen. Circumdati</taxon>
    </lineage>
</organism>